<name>A0A545U0I8_9GAMM</name>
<evidence type="ECO:0000256" key="2">
    <source>
        <dbReference type="PROSITE-ProRule" id="PRU00703"/>
    </source>
</evidence>
<dbReference type="Proteomes" id="UP000315439">
    <property type="component" value="Unassembled WGS sequence"/>
</dbReference>
<keyword evidence="5" id="KW-1185">Reference proteome</keyword>
<dbReference type="SMART" id="SM00116">
    <property type="entry name" value="CBS"/>
    <property type="match status" value="2"/>
</dbReference>
<dbReference type="CDD" id="cd04584">
    <property type="entry name" value="CBS_pair_AcuB_like"/>
    <property type="match status" value="1"/>
</dbReference>
<dbReference type="SUPFAM" id="SSF54631">
    <property type="entry name" value="CBS-domain pair"/>
    <property type="match status" value="1"/>
</dbReference>
<evidence type="ECO:0000313" key="4">
    <source>
        <dbReference type="EMBL" id="TQV82981.1"/>
    </source>
</evidence>
<dbReference type="PROSITE" id="PS51371">
    <property type="entry name" value="CBS"/>
    <property type="match status" value="2"/>
</dbReference>
<reference evidence="4 5" key="1">
    <citation type="submission" date="2019-07" db="EMBL/GenBank/DDBJ databases">
        <title>Draft genome for Aliikangiella sp. M105.</title>
        <authorList>
            <person name="Wang G."/>
        </authorList>
    </citation>
    <scope>NUCLEOTIDE SEQUENCE [LARGE SCALE GENOMIC DNA]</scope>
    <source>
        <strain evidence="4 5">M105</strain>
    </source>
</reference>
<feature type="domain" description="CBS" evidence="3">
    <location>
        <begin position="83"/>
        <end position="139"/>
    </location>
</feature>
<dbReference type="InterPro" id="IPR051257">
    <property type="entry name" value="Diverse_CBS-Domain"/>
</dbReference>
<dbReference type="AlphaFoldDB" id="A0A545U0I8"/>
<dbReference type="PANTHER" id="PTHR43080">
    <property type="entry name" value="CBS DOMAIN-CONTAINING PROTEIN CBSX3, MITOCHONDRIAL"/>
    <property type="match status" value="1"/>
</dbReference>
<dbReference type="RefSeq" id="WP_142934773.1">
    <property type="nucleotide sequence ID" value="NZ_ML660171.1"/>
</dbReference>
<dbReference type="OrthoDB" id="9802114at2"/>
<evidence type="ECO:0000313" key="5">
    <source>
        <dbReference type="Proteomes" id="UP000315439"/>
    </source>
</evidence>
<proteinExistence type="predicted"/>
<evidence type="ECO:0000256" key="1">
    <source>
        <dbReference type="ARBA" id="ARBA00023122"/>
    </source>
</evidence>
<protein>
    <submittedName>
        <fullName evidence="4">CBS domain-containing protein</fullName>
    </submittedName>
</protein>
<dbReference type="PANTHER" id="PTHR43080:SF2">
    <property type="entry name" value="CBS DOMAIN-CONTAINING PROTEIN"/>
    <property type="match status" value="1"/>
</dbReference>
<dbReference type="Pfam" id="PF00571">
    <property type="entry name" value="CBS"/>
    <property type="match status" value="2"/>
</dbReference>
<sequence>MITLEEIMTPNPITLSRFHSLSDARQLMDEKRFRHIPIVDDDKRLIGLVTQRTVLANASSSQNLIDAEELKKIEQGTLLADLMTVDLTTATPTMKISNAARLLQNKKFGCLPIVDNDYKLVGIITNHDFVAITIQLLDIMEVAEPPELS</sequence>
<accession>A0A545U0I8</accession>
<dbReference type="InterPro" id="IPR046342">
    <property type="entry name" value="CBS_dom_sf"/>
</dbReference>
<feature type="domain" description="CBS" evidence="3">
    <location>
        <begin position="8"/>
        <end position="64"/>
    </location>
</feature>
<organism evidence="4 5">
    <name type="scientific">Aliikangiella coralliicola</name>
    <dbReference type="NCBI Taxonomy" id="2592383"/>
    <lineage>
        <taxon>Bacteria</taxon>
        <taxon>Pseudomonadati</taxon>
        <taxon>Pseudomonadota</taxon>
        <taxon>Gammaproteobacteria</taxon>
        <taxon>Oceanospirillales</taxon>
        <taxon>Pleioneaceae</taxon>
        <taxon>Aliikangiella</taxon>
    </lineage>
</organism>
<dbReference type="InterPro" id="IPR000644">
    <property type="entry name" value="CBS_dom"/>
</dbReference>
<dbReference type="Gene3D" id="3.10.580.10">
    <property type="entry name" value="CBS-domain"/>
    <property type="match status" value="1"/>
</dbReference>
<gene>
    <name evidence="4" type="ORF">FLL46_24740</name>
</gene>
<dbReference type="EMBL" id="VIKS01000015">
    <property type="protein sequence ID" value="TQV82981.1"/>
    <property type="molecule type" value="Genomic_DNA"/>
</dbReference>
<keyword evidence="1 2" id="KW-0129">CBS domain</keyword>
<evidence type="ECO:0000259" key="3">
    <source>
        <dbReference type="PROSITE" id="PS51371"/>
    </source>
</evidence>
<comment type="caution">
    <text evidence="4">The sequence shown here is derived from an EMBL/GenBank/DDBJ whole genome shotgun (WGS) entry which is preliminary data.</text>
</comment>